<evidence type="ECO:0000313" key="1">
    <source>
        <dbReference type="EMBL" id="CCX34596.1"/>
    </source>
</evidence>
<dbReference type="AlphaFoldDB" id="U4LQY2"/>
<dbReference type="Proteomes" id="UP000018144">
    <property type="component" value="Unassembled WGS sequence"/>
</dbReference>
<evidence type="ECO:0000313" key="2">
    <source>
        <dbReference type="Proteomes" id="UP000018144"/>
    </source>
</evidence>
<keyword evidence="2" id="KW-1185">Reference proteome</keyword>
<organism evidence="1 2">
    <name type="scientific">Pyronema omphalodes (strain CBS 100304)</name>
    <name type="common">Pyronema confluens</name>
    <dbReference type="NCBI Taxonomy" id="1076935"/>
    <lineage>
        <taxon>Eukaryota</taxon>
        <taxon>Fungi</taxon>
        <taxon>Dikarya</taxon>
        <taxon>Ascomycota</taxon>
        <taxon>Pezizomycotina</taxon>
        <taxon>Pezizomycetes</taxon>
        <taxon>Pezizales</taxon>
        <taxon>Pyronemataceae</taxon>
        <taxon>Pyronema</taxon>
    </lineage>
</organism>
<reference evidence="1 2" key="1">
    <citation type="journal article" date="2013" name="PLoS Genet.">
        <title>The genome and development-dependent transcriptomes of Pyronema confluens: a window into fungal evolution.</title>
        <authorList>
            <person name="Traeger S."/>
            <person name="Altegoer F."/>
            <person name="Freitag M."/>
            <person name="Gabaldon T."/>
            <person name="Kempken F."/>
            <person name="Kumar A."/>
            <person name="Marcet-Houben M."/>
            <person name="Poggeler S."/>
            <person name="Stajich J.E."/>
            <person name="Nowrousian M."/>
        </authorList>
    </citation>
    <scope>NUCLEOTIDE SEQUENCE [LARGE SCALE GENOMIC DNA]</scope>
    <source>
        <strain evidence="2">CBS 100304</strain>
        <tissue evidence="1">Vegetative mycelium</tissue>
    </source>
</reference>
<proteinExistence type="predicted"/>
<name>U4LQY2_PYROM</name>
<gene>
    <name evidence="1" type="ORF">PCON_03989</name>
</gene>
<protein>
    <submittedName>
        <fullName evidence="1">Uncharacterized protein</fullName>
    </submittedName>
</protein>
<dbReference type="EMBL" id="HF936572">
    <property type="protein sequence ID" value="CCX34596.1"/>
    <property type="molecule type" value="Genomic_DNA"/>
</dbReference>
<sequence length="34" mass="3841">MNFNGTKGFCLTAPRFCFRAQSTRRSVDSAMLLI</sequence>
<accession>U4LQY2</accession>